<dbReference type="EMBL" id="FOIQ01000003">
    <property type="protein sequence ID" value="SEW08321.1"/>
    <property type="molecule type" value="Genomic_DNA"/>
</dbReference>
<evidence type="ECO:0000313" key="1">
    <source>
        <dbReference type="EMBL" id="SEW08321.1"/>
    </source>
</evidence>
<keyword evidence="2" id="KW-1185">Reference proteome</keyword>
<gene>
    <name evidence="1" type="ORF">SAMN04487850_1540</name>
</gene>
<name>A0A1I0P1Y5_9BACT</name>
<evidence type="ECO:0000313" key="2">
    <source>
        <dbReference type="Proteomes" id="UP000199373"/>
    </source>
</evidence>
<dbReference type="AlphaFoldDB" id="A0A1I0P1Y5"/>
<dbReference type="Proteomes" id="UP000199373">
    <property type="component" value="Unassembled WGS sequence"/>
</dbReference>
<organism evidence="1 2">
    <name type="scientific">Prevotella aff. ruminicola Tc2-24</name>
    <dbReference type="NCBI Taxonomy" id="81582"/>
    <lineage>
        <taxon>Bacteria</taxon>
        <taxon>Pseudomonadati</taxon>
        <taxon>Bacteroidota</taxon>
        <taxon>Bacteroidia</taxon>
        <taxon>Bacteroidales</taxon>
        <taxon>Prevotellaceae</taxon>
        <taxon>Prevotella</taxon>
    </lineage>
</organism>
<dbReference type="RefSeq" id="WP_176771136.1">
    <property type="nucleotide sequence ID" value="NZ_FOIQ01000003.1"/>
</dbReference>
<protein>
    <submittedName>
        <fullName evidence="1">Uncharacterized protein</fullName>
    </submittedName>
</protein>
<sequence>MKKIRREDFAVLNESEMNATVAGINKDKIIKICDHMEFACCYYNYKVELPDPIKDIRF</sequence>
<accession>A0A1I0P1Y5</accession>
<reference evidence="1 2" key="1">
    <citation type="submission" date="2016-10" db="EMBL/GenBank/DDBJ databases">
        <authorList>
            <person name="de Groot N.N."/>
        </authorList>
    </citation>
    <scope>NUCLEOTIDE SEQUENCE [LARGE SCALE GENOMIC DNA]</scope>
    <source>
        <strain evidence="1 2">TC2-24</strain>
    </source>
</reference>
<proteinExistence type="predicted"/>